<keyword evidence="6 8" id="KW-0408">Iron</keyword>
<dbReference type="Pfam" id="PF13375">
    <property type="entry name" value="RnfC_N"/>
    <property type="match status" value="1"/>
</dbReference>
<dbReference type="InterPro" id="IPR037225">
    <property type="entry name" value="Nuo51_FMN-bd_sf"/>
</dbReference>
<dbReference type="GO" id="GO:0005886">
    <property type="term" value="C:plasma membrane"/>
    <property type="evidence" value="ECO:0007669"/>
    <property type="project" value="UniProtKB-SubCell"/>
</dbReference>
<dbReference type="InterPro" id="IPR010208">
    <property type="entry name" value="Ion_transpt_RnfC/RsxC"/>
</dbReference>
<dbReference type="InterPro" id="IPR017896">
    <property type="entry name" value="4Fe4S_Fe-S-bd"/>
</dbReference>
<comment type="subunit">
    <text evidence="8">The complex is composed of six subunits: RnfA, RnfB, RnfC, RnfD, RnfE and RnfG.</text>
</comment>
<dbReference type="NCBIfam" id="TIGR01945">
    <property type="entry name" value="rnfC"/>
    <property type="match status" value="1"/>
</dbReference>
<keyword evidence="4 8" id="KW-0677">Repeat</keyword>
<keyword evidence="2 8" id="KW-0004">4Fe-4S</keyword>
<keyword evidence="8" id="KW-1278">Translocase</keyword>
<evidence type="ECO:0000256" key="8">
    <source>
        <dbReference type="HAMAP-Rule" id="MF_00461"/>
    </source>
</evidence>
<evidence type="ECO:0000256" key="9">
    <source>
        <dbReference type="SAM" id="MobiDB-lite"/>
    </source>
</evidence>
<feature type="binding site" evidence="8">
    <location>
        <position position="370"/>
    </location>
    <ligand>
        <name>[4Fe-4S] cluster</name>
        <dbReference type="ChEBI" id="CHEBI:49883"/>
        <label>1</label>
    </ligand>
</feature>
<dbReference type="NCBIfam" id="NF003454">
    <property type="entry name" value="PRK05035.1"/>
    <property type="match status" value="1"/>
</dbReference>
<dbReference type="PROSITE" id="PS00198">
    <property type="entry name" value="4FE4S_FER_1"/>
    <property type="match status" value="1"/>
</dbReference>
<dbReference type="GO" id="GO:0046872">
    <property type="term" value="F:metal ion binding"/>
    <property type="evidence" value="ECO:0007669"/>
    <property type="project" value="UniProtKB-KW"/>
</dbReference>
<evidence type="ECO:0000256" key="6">
    <source>
        <dbReference type="ARBA" id="ARBA00023004"/>
    </source>
</evidence>
<organism evidence="11 12">
    <name type="scientific">Brachyspira suanatina</name>
    <dbReference type="NCBI Taxonomy" id="381802"/>
    <lineage>
        <taxon>Bacteria</taxon>
        <taxon>Pseudomonadati</taxon>
        <taxon>Spirochaetota</taxon>
        <taxon>Spirochaetia</taxon>
        <taxon>Brachyspirales</taxon>
        <taxon>Brachyspiraceae</taxon>
        <taxon>Brachyspira</taxon>
    </lineage>
</organism>
<dbReference type="HAMAP" id="MF_00461">
    <property type="entry name" value="RsxC_RnfC"/>
    <property type="match status" value="1"/>
</dbReference>
<dbReference type="InterPro" id="IPR011538">
    <property type="entry name" value="Nuo51_FMN-bd"/>
</dbReference>
<keyword evidence="7 8" id="KW-0411">Iron-sulfur</keyword>
<feature type="binding site" evidence="8">
    <location>
        <position position="377"/>
    </location>
    <ligand>
        <name>[4Fe-4S] cluster</name>
        <dbReference type="ChEBI" id="CHEBI:49883"/>
        <label>2</label>
    </ligand>
</feature>
<dbReference type="EMBL" id="CVLB01000003">
    <property type="protein sequence ID" value="CRF35162.1"/>
    <property type="molecule type" value="Genomic_DNA"/>
</dbReference>
<sequence>MNLGRFRFGGVHPHDSKDTADISSSVLSKSPKTVLISMSQHIGAPAKMLKNKGDKIERGELIGEAGGYVSGNVHSSVTGTAASVEIASPPLGRGANALLINVDSNADNLAYFESSDYMSMPVEEMSKRIQQAGIVGMGGATFPTHVKVDGAAKGNADTLIINGVECEPYITSDYRLMIEYTQDLFKGIEILRKIIPSVKRTIIGIENNKPKAIEEMAKIGKEHNVEVMPLRLRYPQGAEKMLIEATTGRIVPVSKLPMDVGVIVVNIATLYAIYEAVAKNKPLIERLVTISGDAIKEHKNVWLPLGTPISHVVEECGGITAENVLILSGGPMMGAAIPNLEQCVNKGTNSLLFLDKDKLPKEVEYPCIKCGRCGNACPLHLSPTELAHTAKAKIKDKLNDLDIATCFECGCCTYICPSKIPLVQWIRFGKDLLRR</sequence>
<name>A0A0G4KA17_9SPIR</name>
<dbReference type="Gene3D" id="3.40.50.11540">
    <property type="entry name" value="NADH-ubiquinone oxidoreductase 51kDa subunit"/>
    <property type="match status" value="1"/>
</dbReference>
<comment type="similarity">
    <text evidence="8">Belongs to the 4Fe4S bacterial-type ferredoxin family. RnfC subfamily.</text>
</comment>
<feature type="region of interest" description="Disordered" evidence="9">
    <location>
        <begin position="1"/>
        <end position="24"/>
    </location>
</feature>
<feature type="binding site" evidence="8">
    <location>
        <position position="406"/>
    </location>
    <ligand>
        <name>[4Fe-4S] cluster</name>
        <dbReference type="ChEBI" id="CHEBI:49883"/>
        <label>2</label>
    </ligand>
</feature>
<evidence type="ECO:0000313" key="12">
    <source>
        <dbReference type="Proteomes" id="UP000043763"/>
    </source>
</evidence>
<feature type="binding site" evidence="8">
    <location>
        <position position="373"/>
    </location>
    <ligand>
        <name>[4Fe-4S] cluster</name>
        <dbReference type="ChEBI" id="CHEBI:49883"/>
        <label>1</label>
    </ligand>
</feature>
<feature type="binding site" evidence="8">
    <location>
        <position position="412"/>
    </location>
    <ligand>
        <name>[4Fe-4S] cluster</name>
        <dbReference type="ChEBI" id="CHEBI:49883"/>
        <label>2</label>
    </ligand>
</feature>
<dbReference type="RefSeq" id="WP_048595810.1">
    <property type="nucleotide sequence ID" value="NZ_CVLB01000003.1"/>
</dbReference>
<keyword evidence="5 8" id="KW-0249">Electron transport</keyword>
<dbReference type="InterPro" id="IPR026902">
    <property type="entry name" value="RnfC_N"/>
</dbReference>
<dbReference type="Pfam" id="PF01512">
    <property type="entry name" value="Complex1_51K"/>
    <property type="match status" value="1"/>
</dbReference>
<keyword evidence="3 8" id="KW-0479">Metal-binding</keyword>
<evidence type="ECO:0000313" key="11">
    <source>
        <dbReference type="EMBL" id="CRF35162.1"/>
    </source>
</evidence>
<gene>
    <name evidence="8" type="primary">rnfC</name>
    <name evidence="11" type="ORF">BRSU_2473</name>
</gene>
<dbReference type="GO" id="GO:0009055">
    <property type="term" value="F:electron transfer activity"/>
    <property type="evidence" value="ECO:0007669"/>
    <property type="project" value="InterPro"/>
</dbReference>
<keyword evidence="8" id="KW-0472">Membrane</keyword>
<dbReference type="SUPFAM" id="SSF46548">
    <property type="entry name" value="alpha-helical ferredoxin"/>
    <property type="match status" value="1"/>
</dbReference>
<dbReference type="PROSITE" id="PS51379">
    <property type="entry name" value="4FE4S_FER_2"/>
    <property type="match status" value="1"/>
</dbReference>
<keyword evidence="1 8" id="KW-0813">Transport</keyword>
<dbReference type="PANTHER" id="PTHR43034">
    <property type="entry name" value="ION-TRANSLOCATING OXIDOREDUCTASE COMPLEX SUBUNIT C"/>
    <property type="match status" value="1"/>
</dbReference>
<feature type="domain" description="4Fe-4S ferredoxin-type" evidence="10">
    <location>
        <begin position="397"/>
        <end position="426"/>
    </location>
</feature>
<dbReference type="Pfam" id="PF13183">
    <property type="entry name" value="Fer4_8"/>
    <property type="match status" value="1"/>
</dbReference>
<keyword evidence="8" id="KW-1003">Cell membrane</keyword>
<reference evidence="12" key="1">
    <citation type="submission" date="2015-04" db="EMBL/GenBank/DDBJ databases">
        <authorList>
            <person name="Mushtaq Mamoona"/>
        </authorList>
    </citation>
    <scope>NUCLEOTIDE SEQUENCE [LARGE SCALE GENOMIC DNA]</scope>
    <source>
        <strain evidence="12">AN4859/03</strain>
    </source>
</reference>
<dbReference type="SUPFAM" id="SSF142019">
    <property type="entry name" value="Nqo1 FMN-binding domain-like"/>
    <property type="match status" value="1"/>
</dbReference>
<keyword evidence="12" id="KW-1185">Reference proteome</keyword>
<dbReference type="InterPro" id="IPR017900">
    <property type="entry name" value="4Fe4S_Fe_S_CS"/>
</dbReference>
<dbReference type="GO" id="GO:0051539">
    <property type="term" value="F:4 iron, 4 sulfur cluster binding"/>
    <property type="evidence" value="ECO:0007669"/>
    <property type="project" value="UniProtKB-KW"/>
</dbReference>
<evidence type="ECO:0000256" key="4">
    <source>
        <dbReference type="ARBA" id="ARBA00022737"/>
    </source>
</evidence>
<feature type="binding site" evidence="8">
    <location>
        <position position="367"/>
    </location>
    <ligand>
        <name>[4Fe-4S] cluster</name>
        <dbReference type="ChEBI" id="CHEBI:49883"/>
        <label>1</label>
    </ligand>
</feature>
<dbReference type="OrthoDB" id="9767754at2"/>
<dbReference type="EC" id="7.-.-.-" evidence="8"/>
<feature type="binding site" evidence="8">
    <location>
        <position position="409"/>
    </location>
    <ligand>
        <name>[4Fe-4S] cluster</name>
        <dbReference type="ChEBI" id="CHEBI:49883"/>
        <label>2</label>
    </ligand>
</feature>
<evidence type="ECO:0000256" key="3">
    <source>
        <dbReference type="ARBA" id="ARBA00022723"/>
    </source>
</evidence>
<dbReference type="PANTHER" id="PTHR43034:SF2">
    <property type="entry name" value="ION-TRANSLOCATING OXIDOREDUCTASE COMPLEX SUBUNIT C"/>
    <property type="match status" value="1"/>
</dbReference>
<comment type="subcellular location">
    <subcellularLocation>
        <location evidence="8">Cell membrane</location>
        <topology evidence="8">Peripheral membrane protein</topology>
    </subcellularLocation>
</comment>
<evidence type="ECO:0000256" key="1">
    <source>
        <dbReference type="ARBA" id="ARBA00022448"/>
    </source>
</evidence>
<protein>
    <recommendedName>
        <fullName evidence="8">Ion-translocating oxidoreductase complex subunit C</fullName>
        <ecNumber evidence="8">7.-.-.-</ecNumber>
    </recommendedName>
    <alternativeName>
        <fullName evidence="8">Rnf electron transport complex subunit C</fullName>
    </alternativeName>
</protein>
<dbReference type="Proteomes" id="UP000043763">
    <property type="component" value="Unassembled WGS sequence"/>
</dbReference>
<accession>A0A0G4KA17</accession>
<evidence type="ECO:0000256" key="7">
    <source>
        <dbReference type="ARBA" id="ARBA00023014"/>
    </source>
</evidence>
<feature type="binding site" evidence="8">
    <location>
        <position position="416"/>
    </location>
    <ligand>
        <name>[4Fe-4S] cluster</name>
        <dbReference type="ChEBI" id="CHEBI:49883"/>
        <label>1</label>
    </ligand>
</feature>
<evidence type="ECO:0000256" key="5">
    <source>
        <dbReference type="ARBA" id="ARBA00022982"/>
    </source>
</evidence>
<dbReference type="Pfam" id="PF10531">
    <property type="entry name" value="SLBB"/>
    <property type="match status" value="1"/>
</dbReference>
<dbReference type="GO" id="GO:0022900">
    <property type="term" value="P:electron transport chain"/>
    <property type="evidence" value="ECO:0007669"/>
    <property type="project" value="UniProtKB-UniRule"/>
</dbReference>
<comment type="cofactor">
    <cofactor evidence="8">
        <name>[4Fe-4S] cluster</name>
        <dbReference type="ChEBI" id="CHEBI:49883"/>
    </cofactor>
    <text evidence="8">Binds 2 [4Fe-4S] clusters per subunit.</text>
</comment>
<proteinExistence type="inferred from homology"/>
<dbReference type="AlphaFoldDB" id="A0A0G4KA17"/>
<dbReference type="InterPro" id="IPR019554">
    <property type="entry name" value="Soluble_ligand-bd"/>
</dbReference>
<comment type="function">
    <text evidence="8">Part of a membrane-bound complex that couples electron transfer with translocation of ions across the membrane.</text>
</comment>
<dbReference type="Gene3D" id="3.30.70.20">
    <property type="match status" value="1"/>
</dbReference>
<evidence type="ECO:0000256" key="2">
    <source>
        <dbReference type="ARBA" id="ARBA00022485"/>
    </source>
</evidence>
<evidence type="ECO:0000259" key="10">
    <source>
        <dbReference type="PROSITE" id="PS51379"/>
    </source>
</evidence>